<sequence>MPPARLGLVAAVANRHAAFRSWPFPDASVEVPRLGGLHARLDACAVAYLADLGRQGPEAAQELADILDGIDSLTRSGYAPVNAHLLSRLRFGRLLAYAMSVTNVPG</sequence>
<dbReference type="Proteomes" id="UP001631957">
    <property type="component" value="Unassembled WGS sequence"/>
</dbReference>
<proteinExistence type="predicted"/>
<protein>
    <submittedName>
        <fullName evidence="1">Uncharacterized protein</fullName>
    </submittedName>
</protein>
<gene>
    <name evidence="1" type="ORF">ACKI18_43080</name>
</gene>
<evidence type="ECO:0000313" key="1">
    <source>
        <dbReference type="EMBL" id="MFM9615459.1"/>
    </source>
</evidence>
<dbReference type="RefSeq" id="WP_133258255.1">
    <property type="nucleotide sequence ID" value="NZ_JBJVNI010000035.1"/>
</dbReference>
<reference evidence="1 2" key="1">
    <citation type="submission" date="2024-12" db="EMBL/GenBank/DDBJ databases">
        <title>Forecasting of Potato common scab and diversities of Pathogenic streptomyces spp. in china.</title>
        <authorList>
            <person name="Handique U."/>
            <person name="Wu J."/>
        </authorList>
    </citation>
    <scope>NUCLEOTIDE SEQUENCE [LARGE SCALE GENOMIC DNA]</scope>
    <source>
        <strain evidence="1 2">ZRIMU1530</strain>
    </source>
</reference>
<accession>A0ABW9I514</accession>
<dbReference type="EMBL" id="JBJVNI010000035">
    <property type="protein sequence ID" value="MFM9615459.1"/>
    <property type="molecule type" value="Genomic_DNA"/>
</dbReference>
<evidence type="ECO:0000313" key="2">
    <source>
        <dbReference type="Proteomes" id="UP001631957"/>
    </source>
</evidence>
<keyword evidence="2" id="KW-1185">Reference proteome</keyword>
<organism evidence="1 2">
    <name type="scientific">Streptomyces niveiscabiei</name>
    <dbReference type="NCBI Taxonomy" id="164115"/>
    <lineage>
        <taxon>Bacteria</taxon>
        <taxon>Bacillati</taxon>
        <taxon>Actinomycetota</taxon>
        <taxon>Actinomycetes</taxon>
        <taxon>Kitasatosporales</taxon>
        <taxon>Streptomycetaceae</taxon>
        <taxon>Streptomyces</taxon>
    </lineage>
</organism>
<name>A0ABW9I514_9ACTN</name>
<comment type="caution">
    <text evidence="1">The sequence shown here is derived from an EMBL/GenBank/DDBJ whole genome shotgun (WGS) entry which is preliminary data.</text>
</comment>